<dbReference type="Proteomes" id="UP001419084">
    <property type="component" value="Unassembled WGS sequence"/>
</dbReference>
<dbReference type="OrthoDB" id="1957102at2"/>
<dbReference type="Pfam" id="PF06723">
    <property type="entry name" value="MreB_Mbl"/>
    <property type="match status" value="1"/>
</dbReference>
<evidence type="ECO:0000313" key="3">
    <source>
        <dbReference type="Proteomes" id="UP000260680"/>
    </source>
</evidence>
<name>A0A3E2NBI4_9FIRM</name>
<protein>
    <recommendedName>
        <fullName evidence="5">Rod shape-determining protein</fullName>
    </recommendedName>
</protein>
<dbReference type="RefSeq" id="WP_117417561.1">
    <property type="nucleotide sequence ID" value="NZ_BRPJ01000032.1"/>
</dbReference>
<dbReference type="AlphaFoldDB" id="A0A3E2NBI4"/>
<evidence type="ECO:0000313" key="4">
    <source>
        <dbReference type="Proteomes" id="UP001419084"/>
    </source>
</evidence>
<dbReference type="Gene3D" id="3.30.420.40">
    <property type="match status" value="1"/>
</dbReference>
<dbReference type="EMBL" id="QOHO01000042">
    <property type="protein sequence ID" value="RFZ78324.1"/>
    <property type="molecule type" value="Genomic_DNA"/>
</dbReference>
<dbReference type="EMBL" id="BRPJ01000032">
    <property type="protein sequence ID" value="GLB29896.1"/>
    <property type="molecule type" value="Genomic_DNA"/>
</dbReference>
<proteinExistence type="predicted"/>
<sequence>MGIKRLEGDFSPVEIRGYTSKSIQTYSDYAVIAINESHKVIAVGKAAYQYVDAIESVDMGEISVYSTFKRNVVAEFFETVTVVKLIFKNILPGIIYKIFKPTVAVCIPFELTGVEIKAFQDVFYAAGARKVNIFKLEFEDIKRELAKNYSIVIGIIPNKL</sequence>
<gene>
    <name evidence="2" type="ORF">DS742_13780</name>
    <name evidence="1" type="ORF">LAD12857_18190</name>
</gene>
<reference evidence="2 3" key="1">
    <citation type="submission" date="2018-07" db="EMBL/GenBank/DDBJ databases">
        <title>New species, Clostridium PI-S10-A1B.</title>
        <authorList>
            <person name="Krishna G."/>
            <person name="Summeta K."/>
            <person name="Shikha S."/>
            <person name="Prabhu P.B."/>
            <person name="Suresh K."/>
        </authorList>
    </citation>
    <scope>NUCLEOTIDE SEQUENCE [LARGE SCALE GENOMIC DNA]</scope>
    <source>
        <strain evidence="2 3">PI-S10-A1B</strain>
    </source>
</reference>
<accession>A0A3E2NBI4</accession>
<dbReference type="Proteomes" id="UP000260680">
    <property type="component" value="Unassembled WGS sequence"/>
</dbReference>
<keyword evidence="4" id="KW-1185">Reference proteome</keyword>
<evidence type="ECO:0000313" key="2">
    <source>
        <dbReference type="EMBL" id="RFZ78324.1"/>
    </source>
</evidence>
<organism evidence="2 3">
    <name type="scientific">Lacrimispora amygdalina</name>
    <dbReference type="NCBI Taxonomy" id="253257"/>
    <lineage>
        <taxon>Bacteria</taxon>
        <taxon>Bacillati</taxon>
        <taxon>Bacillota</taxon>
        <taxon>Clostridia</taxon>
        <taxon>Lachnospirales</taxon>
        <taxon>Lachnospiraceae</taxon>
        <taxon>Lacrimispora</taxon>
    </lineage>
</organism>
<evidence type="ECO:0008006" key="5">
    <source>
        <dbReference type="Google" id="ProtNLM"/>
    </source>
</evidence>
<dbReference type="InterPro" id="IPR056546">
    <property type="entry name" value="MreB_MamK-like"/>
</dbReference>
<comment type="caution">
    <text evidence="2">The sequence shown here is derived from an EMBL/GenBank/DDBJ whole genome shotgun (WGS) entry which is preliminary data.</text>
</comment>
<reference evidence="1 4" key="2">
    <citation type="journal article" date="2024" name="Int. J. Syst. Evol. Microbiol.">
        <title>Lacrimispora brassicae sp. nov. isolated from fermented cabbage, and proposal of Clostridium indicum Gundawar et al. 2019 and Clostridium methoxybenzovorans Mechichi et al. 1999 as heterotypic synonyms of Lacrimispora amygdalina (Parshina et al. 2003) Haas and Blanchard 2020 and Lacrimispora indolis (McClung and McCoy 1957) Haas and Blanchard 2020, respectively.</title>
        <authorList>
            <person name="Kobayashi H."/>
            <person name="Tanizawa Y."/>
            <person name="Sakamoto M."/>
            <person name="Ohkuma M."/>
            <person name="Tohno M."/>
        </authorList>
    </citation>
    <scope>NUCLEOTIDE SEQUENCE [LARGE SCALE GENOMIC DNA]</scope>
    <source>
        <strain evidence="1 4">DSM 12857</strain>
    </source>
</reference>
<evidence type="ECO:0000313" key="1">
    <source>
        <dbReference type="EMBL" id="GLB29896.1"/>
    </source>
</evidence>